<feature type="domain" description="Gram-positive cocci surface proteins LPxTG" evidence="8">
    <location>
        <begin position="293"/>
        <end position="332"/>
    </location>
</feature>
<evidence type="ECO:0000313" key="9">
    <source>
        <dbReference type="EMBL" id="XDQ80528.1"/>
    </source>
</evidence>
<gene>
    <name evidence="9" type="ORF">AB2U05_19680</name>
</gene>
<evidence type="ECO:0000256" key="3">
    <source>
        <dbReference type="ARBA" id="ARBA00022729"/>
    </source>
</evidence>
<feature type="signal peptide" evidence="7">
    <location>
        <begin position="1"/>
        <end position="22"/>
    </location>
</feature>
<feature type="compositionally biased region" description="Low complexity" evidence="5">
    <location>
        <begin position="31"/>
        <end position="88"/>
    </location>
</feature>
<proteinExistence type="predicted"/>
<dbReference type="NCBIfam" id="NF041528">
    <property type="entry name" value="strep_LAETG"/>
    <property type="match status" value="1"/>
</dbReference>
<keyword evidence="6" id="KW-0472">Membrane</keyword>
<dbReference type="AlphaFoldDB" id="A0AB39TN72"/>
<evidence type="ECO:0000256" key="5">
    <source>
        <dbReference type="SAM" id="MobiDB-lite"/>
    </source>
</evidence>
<keyword evidence="6" id="KW-0812">Transmembrane</keyword>
<evidence type="ECO:0000256" key="4">
    <source>
        <dbReference type="ARBA" id="ARBA00023088"/>
    </source>
</evidence>
<dbReference type="PROSITE" id="PS51318">
    <property type="entry name" value="TAT"/>
    <property type="match status" value="1"/>
</dbReference>
<keyword evidence="4" id="KW-0572">Peptidoglycan-anchor</keyword>
<feature type="region of interest" description="Disordered" evidence="5">
    <location>
        <begin position="249"/>
        <end position="299"/>
    </location>
</feature>
<feature type="transmembrane region" description="Helical" evidence="6">
    <location>
        <begin position="304"/>
        <end position="323"/>
    </location>
</feature>
<sequence>MKLRRGFAIPTAAVLASAAVLAAAPLAAATPVPTPTATPTAAPTATGTATPTATATAPATAAPTATATGTPTAAPTATATPTPTATSSQDPTGLMVLPKITTKGFPTNVVAGAPAVEFSAEIANTSGHESLFWPYLVIGTAHNKLTAAQVKLQYQDPNTKAWKNGTPDNNGLLAQIQDLGDEPFYLAKDEKLTIQLKLAFTADTEADYAAVELAGLYFDLTRDHNEGPGFPVSPVSSFTIAAANGTGAGGGSTPVTLPDANARKQGEAGKAKPSADTVAKAKSKAASRGGANLAETGGGSNTTAIALTGGAVLAVGAGTLVFLRRRKAGASA</sequence>
<feature type="compositionally biased region" description="Basic and acidic residues" evidence="5">
    <location>
        <begin position="261"/>
        <end position="270"/>
    </location>
</feature>
<organism evidence="9">
    <name type="scientific">Streptomyces sp. Y1</name>
    <dbReference type="NCBI Taxonomy" id="3238634"/>
    <lineage>
        <taxon>Bacteria</taxon>
        <taxon>Bacillati</taxon>
        <taxon>Actinomycetota</taxon>
        <taxon>Actinomycetes</taxon>
        <taxon>Kitasatosporales</taxon>
        <taxon>Streptomycetaceae</taxon>
        <taxon>Streptomyces</taxon>
    </lineage>
</organism>
<keyword evidence="2" id="KW-0964">Secreted</keyword>
<reference evidence="9" key="1">
    <citation type="submission" date="2024-07" db="EMBL/GenBank/DDBJ databases">
        <authorList>
            <person name="Yu S.T."/>
        </authorList>
    </citation>
    <scope>NUCLEOTIDE SEQUENCE</scope>
    <source>
        <strain evidence="9">Y1</strain>
    </source>
</reference>
<feature type="region of interest" description="Disordered" evidence="5">
    <location>
        <begin position="31"/>
        <end position="93"/>
    </location>
</feature>
<feature type="chain" id="PRO_5044257005" evidence="7">
    <location>
        <begin position="23"/>
        <end position="332"/>
    </location>
</feature>
<dbReference type="InterPro" id="IPR019931">
    <property type="entry name" value="LPXTG_anchor"/>
</dbReference>
<dbReference type="EMBL" id="CP163445">
    <property type="protein sequence ID" value="XDQ80528.1"/>
    <property type="molecule type" value="Genomic_DNA"/>
</dbReference>
<accession>A0AB39TN72</accession>
<dbReference type="PROSITE" id="PS50847">
    <property type="entry name" value="GRAM_POS_ANCHORING"/>
    <property type="match status" value="1"/>
</dbReference>
<evidence type="ECO:0000259" key="8">
    <source>
        <dbReference type="PROSITE" id="PS50847"/>
    </source>
</evidence>
<evidence type="ECO:0000256" key="1">
    <source>
        <dbReference type="ARBA" id="ARBA00022512"/>
    </source>
</evidence>
<dbReference type="InterPro" id="IPR006311">
    <property type="entry name" value="TAT_signal"/>
</dbReference>
<dbReference type="NCBIfam" id="TIGR01167">
    <property type="entry name" value="LPXTG_anchor"/>
    <property type="match status" value="1"/>
</dbReference>
<name>A0AB39TN72_9ACTN</name>
<evidence type="ECO:0000256" key="2">
    <source>
        <dbReference type="ARBA" id="ARBA00022525"/>
    </source>
</evidence>
<keyword evidence="6" id="KW-1133">Transmembrane helix</keyword>
<keyword evidence="3 7" id="KW-0732">Signal</keyword>
<protein>
    <submittedName>
        <fullName evidence="9">LAETG motif-containing sortase-dependent surface protein</fullName>
    </submittedName>
</protein>
<evidence type="ECO:0000256" key="7">
    <source>
        <dbReference type="SAM" id="SignalP"/>
    </source>
</evidence>
<dbReference type="RefSeq" id="WP_369183849.1">
    <property type="nucleotide sequence ID" value="NZ_CP163445.1"/>
</dbReference>
<keyword evidence="1" id="KW-0134">Cell wall</keyword>
<evidence type="ECO:0000256" key="6">
    <source>
        <dbReference type="SAM" id="Phobius"/>
    </source>
</evidence>